<protein>
    <submittedName>
        <fullName evidence="1">Uncharacterized protein</fullName>
    </submittedName>
</protein>
<proteinExistence type="predicted"/>
<sequence>MTKPDETFANQFPKINRPNSLIIKENKPQIYTPLQGSYNNIAYLNSHTRSTYEEVVKNNT</sequence>
<name>A0A6C0F600_9ZZZZ</name>
<accession>A0A6C0F600</accession>
<dbReference type="EMBL" id="MN738791">
    <property type="protein sequence ID" value="QHT37257.1"/>
    <property type="molecule type" value="Genomic_DNA"/>
</dbReference>
<reference evidence="1" key="1">
    <citation type="journal article" date="2020" name="Nature">
        <title>Giant virus diversity and host interactions through global metagenomics.</title>
        <authorList>
            <person name="Schulz F."/>
            <person name="Roux S."/>
            <person name="Paez-Espino D."/>
            <person name="Jungbluth S."/>
            <person name="Walsh D.A."/>
            <person name="Denef V.J."/>
            <person name="McMahon K.D."/>
            <person name="Konstantinidis K.T."/>
            <person name="Eloe-Fadrosh E.A."/>
            <person name="Kyrpides N.C."/>
            <person name="Woyke T."/>
        </authorList>
    </citation>
    <scope>NUCLEOTIDE SEQUENCE</scope>
    <source>
        <strain evidence="1">GVMAG-S-ERX555967-131</strain>
    </source>
</reference>
<evidence type="ECO:0000313" key="1">
    <source>
        <dbReference type="EMBL" id="QHT37257.1"/>
    </source>
</evidence>
<organism evidence="1">
    <name type="scientific">viral metagenome</name>
    <dbReference type="NCBI Taxonomy" id="1070528"/>
    <lineage>
        <taxon>unclassified sequences</taxon>
        <taxon>metagenomes</taxon>
        <taxon>organismal metagenomes</taxon>
    </lineage>
</organism>
<dbReference type="AlphaFoldDB" id="A0A6C0F600"/>